<dbReference type="GO" id="GO:0006281">
    <property type="term" value="P:DNA repair"/>
    <property type="evidence" value="ECO:0007669"/>
    <property type="project" value="UniProtKB-KW"/>
</dbReference>
<comment type="similarity">
    <text evidence="2">Belongs to the uracil-DNA glycosylase (UDG) superfamily. Type 4 (UDGa) family.</text>
</comment>
<keyword evidence="5" id="KW-0004">4Fe-4S</keyword>
<evidence type="ECO:0000256" key="9">
    <source>
        <dbReference type="ARBA" id="ARBA00023004"/>
    </source>
</evidence>
<feature type="compositionally biased region" description="Pro residues" evidence="12">
    <location>
        <begin position="41"/>
        <end position="58"/>
    </location>
</feature>
<protein>
    <recommendedName>
        <fullName evidence="4">Type-4 uracil-DNA glycosylase</fullName>
        <ecNumber evidence="3">3.2.2.27</ecNumber>
    </recommendedName>
</protein>
<evidence type="ECO:0000256" key="12">
    <source>
        <dbReference type="SAM" id="MobiDB-lite"/>
    </source>
</evidence>
<dbReference type="InterPro" id="IPR051536">
    <property type="entry name" value="UDG_Type-4/5"/>
</dbReference>
<proteinExistence type="inferred from homology"/>
<dbReference type="Pfam" id="PF03167">
    <property type="entry name" value="UDG"/>
    <property type="match status" value="1"/>
</dbReference>
<dbReference type="PANTHER" id="PTHR33693:SF1">
    <property type="entry name" value="TYPE-4 URACIL-DNA GLYCOSYLASE"/>
    <property type="match status" value="1"/>
</dbReference>
<organism evidence="14 15">
    <name type="scientific">Marivibrio halodurans</name>
    <dbReference type="NCBI Taxonomy" id="2039722"/>
    <lineage>
        <taxon>Bacteria</taxon>
        <taxon>Pseudomonadati</taxon>
        <taxon>Pseudomonadota</taxon>
        <taxon>Alphaproteobacteria</taxon>
        <taxon>Rhodospirillales</taxon>
        <taxon>Rhodospirillaceae</taxon>
        <taxon>Marivibrio</taxon>
    </lineage>
</organism>
<name>A0A8J7SKD3_9PROT</name>
<dbReference type="EC" id="3.2.2.27" evidence="3"/>
<evidence type="ECO:0000256" key="3">
    <source>
        <dbReference type="ARBA" id="ARBA00012030"/>
    </source>
</evidence>
<feature type="region of interest" description="Disordered" evidence="12">
    <location>
        <begin position="24"/>
        <end position="71"/>
    </location>
</feature>
<dbReference type="Proteomes" id="UP000672602">
    <property type="component" value="Unassembled WGS sequence"/>
</dbReference>
<dbReference type="EMBL" id="JAGMWN010000008">
    <property type="protein sequence ID" value="MBP5858398.1"/>
    <property type="molecule type" value="Genomic_DNA"/>
</dbReference>
<evidence type="ECO:0000256" key="1">
    <source>
        <dbReference type="ARBA" id="ARBA00001400"/>
    </source>
</evidence>
<dbReference type="GO" id="GO:0004844">
    <property type="term" value="F:uracil DNA N-glycosylase activity"/>
    <property type="evidence" value="ECO:0007669"/>
    <property type="project" value="UniProtKB-EC"/>
</dbReference>
<comment type="caution">
    <text evidence="14">The sequence shown here is derived from an EMBL/GenBank/DDBJ whole genome shotgun (WGS) entry which is preliminary data.</text>
</comment>
<feature type="domain" description="Uracil-DNA glycosylase-like" evidence="13">
    <location>
        <begin position="115"/>
        <end position="267"/>
    </location>
</feature>
<keyword evidence="15" id="KW-1185">Reference proteome</keyword>
<sequence>MLAWQIAMGADEATGTAPLDRFAASEAAAAARRRPAAATPAPHPSPPPSKAPASPRTPSPTARGQTSEDAPLGAAEAAALGNRAAGACGTLEELRAALESFDGCPLKQTATNLVFGDGNPAADVMLIGEAPGRDEDMQGKPFVGVSGQLLDRMMGFIGLNRERFYITNVLYWRPPGNRTPTDAEVAACRPFIARHIQLVRPKILLLVGGKSAKSLLGTEQGITKLRGRWFDYDAGGEVGTLPALATFHPAYLLRSPAMKRLAWRDLLSLQRRMRDLDLIDGDTADTPNG</sequence>
<accession>A0A8J7SKD3</accession>
<comment type="catalytic activity">
    <reaction evidence="1">
        <text>Hydrolyzes single-stranded DNA or mismatched double-stranded DNA and polynucleotides, releasing free uracil.</text>
        <dbReference type="EC" id="3.2.2.27"/>
    </reaction>
</comment>
<evidence type="ECO:0000313" key="14">
    <source>
        <dbReference type="EMBL" id="MBP5858398.1"/>
    </source>
</evidence>
<dbReference type="InterPro" id="IPR005273">
    <property type="entry name" value="Ura-DNA_glyco_family4"/>
</dbReference>
<feature type="compositionally biased region" description="Low complexity" evidence="12">
    <location>
        <begin position="24"/>
        <end position="40"/>
    </location>
</feature>
<keyword evidence="7" id="KW-0227">DNA damage</keyword>
<dbReference type="SMART" id="SM00986">
    <property type="entry name" value="UDG"/>
    <property type="match status" value="1"/>
</dbReference>
<evidence type="ECO:0000256" key="5">
    <source>
        <dbReference type="ARBA" id="ARBA00022485"/>
    </source>
</evidence>
<gene>
    <name evidence="14" type="ORF">KAJ83_15355</name>
</gene>
<dbReference type="CDD" id="cd10030">
    <property type="entry name" value="UDG-F4_TTUDGA_SPO1dp_like"/>
    <property type="match status" value="1"/>
</dbReference>
<dbReference type="AlphaFoldDB" id="A0A8J7SKD3"/>
<dbReference type="InterPro" id="IPR005122">
    <property type="entry name" value="Uracil-DNA_glycosylase-like"/>
</dbReference>
<evidence type="ECO:0000256" key="4">
    <source>
        <dbReference type="ARBA" id="ARBA00019403"/>
    </source>
</evidence>
<dbReference type="SMART" id="SM00987">
    <property type="entry name" value="UreE_C"/>
    <property type="match status" value="1"/>
</dbReference>
<reference evidence="14" key="1">
    <citation type="submission" date="2021-04" db="EMBL/GenBank/DDBJ databases">
        <authorList>
            <person name="Zhang D.-C."/>
        </authorList>
    </citation>
    <scope>NUCLEOTIDE SEQUENCE</scope>
    <source>
        <strain evidence="14">CGMCC 1.15697</strain>
    </source>
</reference>
<keyword evidence="11" id="KW-0234">DNA repair</keyword>
<dbReference type="GO" id="GO:0051539">
    <property type="term" value="F:4 iron, 4 sulfur cluster binding"/>
    <property type="evidence" value="ECO:0007669"/>
    <property type="project" value="UniProtKB-KW"/>
</dbReference>
<dbReference type="SUPFAM" id="SSF52141">
    <property type="entry name" value="Uracil-DNA glycosylase-like"/>
    <property type="match status" value="1"/>
</dbReference>
<evidence type="ECO:0000256" key="7">
    <source>
        <dbReference type="ARBA" id="ARBA00022763"/>
    </source>
</evidence>
<evidence type="ECO:0000313" key="15">
    <source>
        <dbReference type="Proteomes" id="UP000672602"/>
    </source>
</evidence>
<evidence type="ECO:0000256" key="10">
    <source>
        <dbReference type="ARBA" id="ARBA00023014"/>
    </source>
</evidence>
<keyword evidence="9" id="KW-0408">Iron</keyword>
<dbReference type="InterPro" id="IPR036895">
    <property type="entry name" value="Uracil-DNA_glycosylase-like_sf"/>
</dbReference>
<dbReference type="NCBIfam" id="TIGR00758">
    <property type="entry name" value="UDG_fam4"/>
    <property type="match status" value="1"/>
</dbReference>
<evidence type="ECO:0000259" key="13">
    <source>
        <dbReference type="SMART" id="SM00986"/>
    </source>
</evidence>
<dbReference type="GO" id="GO:0046872">
    <property type="term" value="F:metal ion binding"/>
    <property type="evidence" value="ECO:0007669"/>
    <property type="project" value="UniProtKB-KW"/>
</dbReference>
<keyword evidence="8" id="KW-0378">Hydrolase</keyword>
<evidence type="ECO:0000256" key="8">
    <source>
        <dbReference type="ARBA" id="ARBA00022801"/>
    </source>
</evidence>
<evidence type="ECO:0000256" key="2">
    <source>
        <dbReference type="ARBA" id="ARBA00006521"/>
    </source>
</evidence>
<keyword evidence="6" id="KW-0479">Metal-binding</keyword>
<dbReference type="Gene3D" id="3.40.470.10">
    <property type="entry name" value="Uracil-DNA glycosylase-like domain"/>
    <property type="match status" value="1"/>
</dbReference>
<evidence type="ECO:0000256" key="11">
    <source>
        <dbReference type="ARBA" id="ARBA00023204"/>
    </source>
</evidence>
<dbReference type="PANTHER" id="PTHR33693">
    <property type="entry name" value="TYPE-5 URACIL-DNA GLYCOSYLASE"/>
    <property type="match status" value="1"/>
</dbReference>
<keyword evidence="10" id="KW-0411">Iron-sulfur</keyword>
<evidence type="ECO:0000256" key="6">
    <source>
        <dbReference type="ARBA" id="ARBA00022723"/>
    </source>
</evidence>